<name>A0A4D6M1P9_VIGUN</name>
<reference evidence="2 3" key="1">
    <citation type="submission" date="2019-04" db="EMBL/GenBank/DDBJ databases">
        <title>An improved genome assembly and genetic linkage map for asparagus bean, Vigna unguiculata ssp. sesquipedialis.</title>
        <authorList>
            <person name="Xia Q."/>
            <person name="Zhang R."/>
            <person name="Dong Y."/>
        </authorList>
    </citation>
    <scope>NUCLEOTIDE SEQUENCE [LARGE SCALE GENOMIC DNA]</scope>
    <source>
        <tissue evidence="2">Leaf</tissue>
    </source>
</reference>
<keyword evidence="3" id="KW-1185">Reference proteome</keyword>
<feature type="region of interest" description="Disordered" evidence="1">
    <location>
        <begin position="1"/>
        <end position="21"/>
    </location>
</feature>
<dbReference type="Proteomes" id="UP000501690">
    <property type="component" value="Linkage Group LG5"/>
</dbReference>
<proteinExistence type="predicted"/>
<dbReference type="EMBL" id="CP039349">
    <property type="protein sequence ID" value="QCD94106.1"/>
    <property type="molecule type" value="Genomic_DNA"/>
</dbReference>
<accession>A0A4D6M1P9</accession>
<organism evidence="2 3">
    <name type="scientific">Vigna unguiculata</name>
    <name type="common">Cowpea</name>
    <dbReference type="NCBI Taxonomy" id="3917"/>
    <lineage>
        <taxon>Eukaryota</taxon>
        <taxon>Viridiplantae</taxon>
        <taxon>Streptophyta</taxon>
        <taxon>Embryophyta</taxon>
        <taxon>Tracheophyta</taxon>
        <taxon>Spermatophyta</taxon>
        <taxon>Magnoliopsida</taxon>
        <taxon>eudicotyledons</taxon>
        <taxon>Gunneridae</taxon>
        <taxon>Pentapetalae</taxon>
        <taxon>rosids</taxon>
        <taxon>fabids</taxon>
        <taxon>Fabales</taxon>
        <taxon>Fabaceae</taxon>
        <taxon>Papilionoideae</taxon>
        <taxon>50 kb inversion clade</taxon>
        <taxon>NPAAA clade</taxon>
        <taxon>indigoferoid/millettioid clade</taxon>
        <taxon>Phaseoleae</taxon>
        <taxon>Vigna</taxon>
    </lineage>
</organism>
<evidence type="ECO:0000313" key="2">
    <source>
        <dbReference type="EMBL" id="QCD94106.1"/>
    </source>
</evidence>
<dbReference type="AlphaFoldDB" id="A0A4D6M1P9"/>
<protein>
    <submittedName>
        <fullName evidence="2">Uncharacterized protein</fullName>
    </submittedName>
</protein>
<evidence type="ECO:0000256" key="1">
    <source>
        <dbReference type="SAM" id="MobiDB-lite"/>
    </source>
</evidence>
<gene>
    <name evidence="2" type="ORF">DEO72_LG5g2185</name>
</gene>
<evidence type="ECO:0000313" key="3">
    <source>
        <dbReference type="Proteomes" id="UP000501690"/>
    </source>
</evidence>
<sequence length="79" mass="8761">MQRGTSPHQAPPQTITNANRNYSHCTYHVRHRQSRSSPECPLTSLAITEGIVGAVVASSSFPPVECLKHNNRIGESHRR</sequence>